<evidence type="ECO:0000313" key="3">
    <source>
        <dbReference type="EMBL" id="EKX52034.1"/>
    </source>
</evidence>
<proteinExistence type="predicted"/>
<dbReference type="InterPro" id="IPR036034">
    <property type="entry name" value="PDZ_sf"/>
</dbReference>
<dbReference type="KEGG" id="gtt:GUITHDRAFT_133787"/>
<protein>
    <recommendedName>
        <fullName evidence="2">PDZ domain-containing protein</fullName>
    </recommendedName>
</protein>
<reference evidence="4" key="3">
    <citation type="submission" date="2016-03" db="UniProtKB">
        <authorList>
            <consortium name="EnsemblProtists"/>
        </authorList>
    </citation>
    <scope>IDENTIFICATION</scope>
</reference>
<dbReference type="Pfam" id="PF00595">
    <property type="entry name" value="PDZ"/>
    <property type="match status" value="1"/>
</dbReference>
<keyword evidence="5" id="KW-1185">Reference proteome</keyword>
<reference evidence="5" key="2">
    <citation type="submission" date="2012-11" db="EMBL/GenBank/DDBJ databases">
        <authorList>
            <person name="Kuo A."/>
            <person name="Curtis B.A."/>
            <person name="Tanifuji G."/>
            <person name="Burki F."/>
            <person name="Gruber A."/>
            <person name="Irimia M."/>
            <person name="Maruyama S."/>
            <person name="Arias M.C."/>
            <person name="Ball S.G."/>
            <person name="Gile G.H."/>
            <person name="Hirakawa Y."/>
            <person name="Hopkins J.F."/>
            <person name="Rensing S.A."/>
            <person name="Schmutz J."/>
            <person name="Symeonidi A."/>
            <person name="Elias M."/>
            <person name="Eveleigh R.J."/>
            <person name="Herman E.K."/>
            <person name="Klute M.J."/>
            <person name="Nakayama T."/>
            <person name="Obornik M."/>
            <person name="Reyes-Prieto A."/>
            <person name="Armbrust E.V."/>
            <person name="Aves S.J."/>
            <person name="Beiko R.G."/>
            <person name="Coutinho P."/>
            <person name="Dacks J.B."/>
            <person name="Durnford D.G."/>
            <person name="Fast N.M."/>
            <person name="Green B.R."/>
            <person name="Grisdale C."/>
            <person name="Hempe F."/>
            <person name="Henrissat B."/>
            <person name="Hoppner M.P."/>
            <person name="Ishida K.-I."/>
            <person name="Kim E."/>
            <person name="Koreny L."/>
            <person name="Kroth P.G."/>
            <person name="Liu Y."/>
            <person name="Malik S.-B."/>
            <person name="Maier U.G."/>
            <person name="McRose D."/>
            <person name="Mock T."/>
            <person name="Neilson J.A."/>
            <person name="Onodera N.T."/>
            <person name="Poole A.M."/>
            <person name="Pritham E.J."/>
            <person name="Richards T.A."/>
            <person name="Rocap G."/>
            <person name="Roy S.W."/>
            <person name="Sarai C."/>
            <person name="Schaack S."/>
            <person name="Shirato S."/>
            <person name="Slamovits C.H."/>
            <person name="Spencer D.F."/>
            <person name="Suzuki S."/>
            <person name="Worden A.Z."/>
            <person name="Zauner S."/>
            <person name="Barry K."/>
            <person name="Bell C."/>
            <person name="Bharti A.K."/>
            <person name="Crow J.A."/>
            <person name="Grimwood J."/>
            <person name="Kramer R."/>
            <person name="Lindquist E."/>
            <person name="Lucas S."/>
            <person name="Salamov A."/>
            <person name="McFadden G.I."/>
            <person name="Lane C.E."/>
            <person name="Keeling P.J."/>
            <person name="Gray M.W."/>
            <person name="Grigoriev I.V."/>
            <person name="Archibald J.M."/>
        </authorList>
    </citation>
    <scope>NUCLEOTIDE SEQUENCE</scope>
    <source>
        <strain evidence="5">CCMP2712</strain>
    </source>
</reference>
<evidence type="ECO:0000313" key="5">
    <source>
        <dbReference type="Proteomes" id="UP000011087"/>
    </source>
</evidence>
<dbReference type="PaxDb" id="55529-EKX52034"/>
<feature type="domain" description="PDZ" evidence="2">
    <location>
        <begin position="417"/>
        <end position="498"/>
    </location>
</feature>
<accession>L1JUN3</accession>
<dbReference type="EnsemblProtists" id="EKX52034">
    <property type="protein sequence ID" value="EKX52034"/>
    <property type="gene ID" value="GUITHDRAFT_133787"/>
</dbReference>
<dbReference type="PANTHER" id="PTHR32060:SF30">
    <property type="entry name" value="CARBOXY-TERMINAL PROCESSING PROTEASE CTPA"/>
    <property type="match status" value="1"/>
</dbReference>
<dbReference type="SMART" id="SM00228">
    <property type="entry name" value="PDZ"/>
    <property type="match status" value="2"/>
</dbReference>
<evidence type="ECO:0000259" key="2">
    <source>
        <dbReference type="PROSITE" id="PS50106"/>
    </source>
</evidence>
<evidence type="ECO:0000256" key="1">
    <source>
        <dbReference type="SAM" id="MobiDB-lite"/>
    </source>
</evidence>
<dbReference type="SUPFAM" id="SSF50156">
    <property type="entry name" value="PDZ domain-like"/>
    <property type="match status" value="2"/>
</dbReference>
<feature type="region of interest" description="Disordered" evidence="1">
    <location>
        <begin position="779"/>
        <end position="860"/>
    </location>
</feature>
<dbReference type="OrthoDB" id="10009200at2759"/>
<gene>
    <name evidence="3" type="ORF">GUITHDRAFT_133787</name>
</gene>
<dbReference type="Proteomes" id="UP000011087">
    <property type="component" value="Unassembled WGS sequence"/>
</dbReference>
<dbReference type="CDD" id="cd14278">
    <property type="entry name" value="UBA_NAC_like"/>
    <property type="match status" value="1"/>
</dbReference>
<dbReference type="InterPro" id="IPR001478">
    <property type="entry name" value="PDZ"/>
</dbReference>
<name>L1JUN3_GUITC</name>
<dbReference type="AlphaFoldDB" id="L1JUN3"/>
<dbReference type="Gene3D" id="1.10.8.10">
    <property type="entry name" value="DNA helicase RuvA subunit, C-terminal domain"/>
    <property type="match status" value="1"/>
</dbReference>
<feature type="region of interest" description="Disordered" evidence="1">
    <location>
        <begin position="525"/>
        <end position="551"/>
    </location>
</feature>
<dbReference type="RefSeq" id="XP_005839014.1">
    <property type="nucleotide sequence ID" value="XM_005838957.1"/>
</dbReference>
<feature type="compositionally biased region" description="Basic and acidic residues" evidence="1">
    <location>
        <begin position="785"/>
        <end position="803"/>
    </location>
</feature>
<reference evidence="3 5" key="1">
    <citation type="journal article" date="2012" name="Nature">
        <title>Algal genomes reveal evolutionary mosaicism and the fate of nucleomorphs.</title>
        <authorList>
            <consortium name="DOE Joint Genome Institute"/>
            <person name="Curtis B.A."/>
            <person name="Tanifuji G."/>
            <person name="Burki F."/>
            <person name="Gruber A."/>
            <person name="Irimia M."/>
            <person name="Maruyama S."/>
            <person name="Arias M.C."/>
            <person name="Ball S.G."/>
            <person name="Gile G.H."/>
            <person name="Hirakawa Y."/>
            <person name="Hopkins J.F."/>
            <person name="Kuo A."/>
            <person name="Rensing S.A."/>
            <person name="Schmutz J."/>
            <person name="Symeonidi A."/>
            <person name="Elias M."/>
            <person name="Eveleigh R.J."/>
            <person name="Herman E.K."/>
            <person name="Klute M.J."/>
            <person name="Nakayama T."/>
            <person name="Obornik M."/>
            <person name="Reyes-Prieto A."/>
            <person name="Armbrust E.V."/>
            <person name="Aves S.J."/>
            <person name="Beiko R.G."/>
            <person name="Coutinho P."/>
            <person name="Dacks J.B."/>
            <person name="Durnford D.G."/>
            <person name="Fast N.M."/>
            <person name="Green B.R."/>
            <person name="Grisdale C.J."/>
            <person name="Hempel F."/>
            <person name="Henrissat B."/>
            <person name="Hoppner M.P."/>
            <person name="Ishida K."/>
            <person name="Kim E."/>
            <person name="Koreny L."/>
            <person name="Kroth P.G."/>
            <person name="Liu Y."/>
            <person name="Malik S.B."/>
            <person name="Maier U.G."/>
            <person name="McRose D."/>
            <person name="Mock T."/>
            <person name="Neilson J.A."/>
            <person name="Onodera N.T."/>
            <person name="Poole A.M."/>
            <person name="Pritham E.J."/>
            <person name="Richards T.A."/>
            <person name="Rocap G."/>
            <person name="Roy S.W."/>
            <person name="Sarai C."/>
            <person name="Schaack S."/>
            <person name="Shirato S."/>
            <person name="Slamovits C.H."/>
            <person name="Spencer D.F."/>
            <person name="Suzuki S."/>
            <person name="Worden A.Z."/>
            <person name="Zauner S."/>
            <person name="Barry K."/>
            <person name="Bell C."/>
            <person name="Bharti A.K."/>
            <person name="Crow J.A."/>
            <person name="Grimwood J."/>
            <person name="Kramer R."/>
            <person name="Lindquist E."/>
            <person name="Lucas S."/>
            <person name="Salamov A."/>
            <person name="McFadden G.I."/>
            <person name="Lane C.E."/>
            <person name="Keeling P.J."/>
            <person name="Gray M.W."/>
            <person name="Grigoriev I.V."/>
            <person name="Archibald J.M."/>
        </authorList>
    </citation>
    <scope>NUCLEOTIDE SEQUENCE</scope>
    <source>
        <strain evidence="3 5">CCMP2712</strain>
    </source>
</reference>
<sequence length="924" mass="101435">MKSIFIFQDEYASDRDYKSQKSLSASSKQGGFRKPLTDVDINKIETNISNLKPLREISDTALGGKAGFLKKSKNGSWTKNSFDHCDVDANGNSTALLRNQHIDRSAINTEPHLDRHALVNSLGELVNKDLSKPVALASKDGDRGKVHQKRTKEYEGCDKDQGIQVRKPSSDFLKNLDKQKLKEPLSKPLSTVDQTAESLFQGSYDLSTSLSLLEKSKMDLRSNLDALHDNSKNMILENLHVGDQSNDVSFAIEENHDDRQELANHNTVEAATGHQVKEEAVMSDYYSLQDLDSTSETISVTISEMSNMTVDSCDISRFGSSPCSEDLEFLPTNENMAKMAGLGIKFKHAEGGSGFLVAAVVFNGPAQRAGIIPGEILKSATDKLIPEGSSAASLNKLVTGAGLKMYIVVKRRFQVIGIEISRYSEKTPLGFSFTDKDGKSTRISTVIHGSPAFKAGVLEGDELLAVDPMDVCDISRNELLSIITGPEGSSVLLGLQTRAFSRTRWVLVQRRSGVPLSVCEAQTIEPKQVTGSGKDETQPSPARSEGPQGYSRVEAHREDWVGQCVSQREAAGPGTNSSNESMLEEQQDEAIMGQQQAAKGFELASESAKEWEDSVKATSPCSSLSPGGAKSGPHQAIRSKIVFPETRSELPAALLDQPQPAPPCSPCIHSNITKVKDPLPARRAPPEPAFHASMLDPMKMAGARTVGAPQELIVPRLSKPQRQQGTERAPGVEPPRHKEQAALAKLRVADATREEVRAELELGVLEEKLGKLLETSKWQMEEEEERKFREGEELKSRETERRRMMTAGLTKEKQDLAMSLPFPSSHRTSPKSPKESLPLTSSLSSKNSPEQNHDQDKSSLSQKLASSLLCTNQTFQSELLRQQDMDIRCIAEQTGISFEEARKAFKNNHHDVVDTIFSIRKGMC</sequence>
<dbReference type="PANTHER" id="PTHR32060">
    <property type="entry name" value="TAIL-SPECIFIC PROTEASE"/>
    <property type="match status" value="1"/>
</dbReference>
<organism evidence="3">
    <name type="scientific">Guillardia theta (strain CCMP2712)</name>
    <name type="common">Cryptophyte</name>
    <dbReference type="NCBI Taxonomy" id="905079"/>
    <lineage>
        <taxon>Eukaryota</taxon>
        <taxon>Cryptophyceae</taxon>
        <taxon>Pyrenomonadales</taxon>
        <taxon>Geminigeraceae</taxon>
        <taxon>Guillardia</taxon>
    </lineage>
</organism>
<dbReference type="GeneID" id="17309082"/>
<dbReference type="PROSITE" id="PS50106">
    <property type="entry name" value="PDZ"/>
    <property type="match status" value="1"/>
</dbReference>
<dbReference type="Gene3D" id="2.30.42.10">
    <property type="match status" value="1"/>
</dbReference>
<feature type="region of interest" description="Disordered" evidence="1">
    <location>
        <begin position="717"/>
        <end position="738"/>
    </location>
</feature>
<feature type="compositionally biased region" description="Polar residues" evidence="1">
    <location>
        <begin position="838"/>
        <end position="850"/>
    </location>
</feature>
<dbReference type="GO" id="GO:0007165">
    <property type="term" value="P:signal transduction"/>
    <property type="evidence" value="ECO:0007669"/>
    <property type="project" value="TreeGrafter"/>
</dbReference>
<dbReference type="HOGENOM" id="CLU_316050_0_0_1"/>
<evidence type="ECO:0000313" key="4">
    <source>
        <dbReference type="EnsemblProtists" id="EKX52034"/>
    </source>
</evidence>
<dbReference type="EMBL" id="JH992973">
    <property type="protein sequence ID" value="EKX52034.1"/>
    <property type="molecule type" value="Genomic_DNA"/>
</dbReference>
<dbReference type="GO" id="GO:0004175">
    <property type="term" value="F:endopeptidase activity"/>
    <property type="evidence" value="ECO:0007669"/>
    <property type="project" value="TreeGrafter"/>
</dbReference>